<dbReference type="Pfam" id="PF06783">
    <property type="entry name" value="UPF0239"/>
    <property type="match status" value="1"/>
</dbReference>
<evidence type="ECO:0000256" key="3">
    <source>
        <dbReference type="ARBA" id="ARBA00022692"/>
    </source>
</evidence>
<dbReference type="GO" id="GO:0016020">
    <property type="term" value="C:membrane"/>
    <property type="evidence" value="ECO:0007669"/>
    <property type="project" value="UniProtKB-SubCell"/>
</dbReference>
<comment type="caution">
    <text evidence="7">The sequence shown here is derived from an EMBL/GenBank/DDBJ whole genome shotgun (WGS) entry which is preliminary data.</text>
</comment>
<feature type="transmembrane region" description="Helical" evidence="6">
    <location>
        <begin position="24"/>
        <end position="44"/>
    </location>
</feature>
<evidence type="ECO:0000256" key="4">
    <source>
        <dbReference type="ARBA" id="ARBA00022989"/>
    </source>
</evidence>
<evidence type="ECO:0000256" key="1">
    <source>
        <dbReference type="ARBA" id="ARBA00004167"/>
    </source>
</evidence>
<comment type="similarity">
    <text evidence="2">Belongs to the UPF0239 family.</text>
</comment>
<keyword evidence="3 6" id="KW-0812">Transmembrane</keyword>
<gene>
    <name evidence="7" type="ORF">U0070_010144</name>
</gene>
<dbReference type="PANTHER" id="PTHR14409:SF0">
    <property type="entry name" value="PROTEIN MANBAL"/>
    <property type="match status" value="1"/>
</dbReference>
<evidence type="ECO:0008006" key="9">
    <source>
        <dbReference type="Google" id="ProtNLM"/>
    </source>
</evidence>
<organism evidence="7 8">
    <name type="scientific">Myodes glareolus</name>
    <name type="common">Bank vole</name>
    <name type="synonym">Clethrionomys glareolus</name>
    <dbReference type="NCBI Taxonomy" id="447135"/>
    <lineage>
        <taxon>Eukaryota</taxon>
        <taxon>Metazoa</taxon>
        <taxon>Chordata</taxon>
        <taxon>Craniata</taxon>
        <taxon>Vertebrata</taxon>
        <taxon>Euteleostomi</taxon>
        <taxon>Mammalia</taxon>
        <taxon>Eutheria</taxon>
        <taxon>Euarchontoglires</taxon>
        <taxon>Glires</taxon>
        <taxon>Rodentia</taxon>
        <taxon>Myomorpha</taxon>
        <taxon>Muroidea</taxon>
        <taxon>Cricetidae</taxon>
        <taxon>Arvicolinae</taxon>
        <taxon>Myodes</taxon>
    </lineage>
</organism>
<evidence type="ECO:0000256" key="2">
    <source>
        <dbReference type="ARBA" id="ARBA00006839"/>
    </source>
</evidence>
<keyword evidence="5 6" id="KW-0472">Membrane</keyword>
<keyword evidence="8" id="KW-1185">Reference proteome</keyword>
<dbReference type="AlphaFoldDB" id="A0AAW0I3L7"/>
<accession>A0AAW0I3L7</accession>
<evidence type="ECO:0000256" key="5">
    <source>
        <dbReference type="ARBA" id="ARBA00023136"/>
    </source>
</evidence>
<name>A0AAW0I3L7_MYOGA</name>
<proteinExistence type="inferred from homology"/>
<dbReference type="PANTHER" id="PTHR14409">
    <property type="entry name" value="MANNOSIDASE, BETA A, LYSOSOMAL-LIKE, MANBAL PROTEIN"/>
    <property type="match status" value="1"/>
</dbReference>
<dbReference type="InterPro" id="IPR009621">
    <property type="entry name" value="UPF0239"/>
</dbReference>
<evidence type="ECO:0000313" key="7">
    <source>
        <dbReference type="EMBL" id="KAK7808997.1"/>
    </source>
</evidence>
<sequence length="113" mass="12454">MASDLDFSPPEVPEPTFLENLLRYGLFLGAIFQLICVLAIIVPIPKSHDTAHSHTEPHDGESKLSVSPLTLHRVHYLGLVDSAIFCPVELFSQHLIIDAVVSPKDASKDTRNI</sequence>
<reference evidence="7 8" key="1">
    <citation type="journal article" date="2023" name="bioRxiv">
        <title>Conserved and derived expression patterns and positive selection on dental genes reveal complex evolutionary context of ever-growing rodent molars.</title>
        <authorList>
            <person name="Calamari Z.T."/>
            <person name="Song A."/>
            <person name="Cohen E."/>
            <person name="Akter M."/>
            <person name="Roy R.D."/>
            <person name="Hallikas O."/>
            <person name="Christensen M.M."/>
            <person name="Li P."/>
            <person name="Marangoni P."/>
            <person name="Jernvall J."/>
            <person name="Klein O.D."/>
        </authorList>
    </citation>
    <scope>NUCLEOTIDE SEQUENCE [LARGE SCALE GENOMIC DNA]</scope>
    <source>
        <strain evidence="7">V071</strain>
    </source>
</reference>
<comment type="subcellular location">
    <subcellularLocation>
        <location evidence="1">Membrane</location>
        <topology evidence="1">Single-pass membrane protein</topology>
    </subcellularLocation>
</comment>
<protein>
    <recommendedName>
        <fullName evidence="9">Protein MANBAL</fullName>
    </recommendedName>
</protein>
<evidence type="ECO:0000313" key="8">
    <source>
        <dbReference type="Proteomes" id="UP001488838"/>
    </source>
</evidence>
<dbReference type="EMBL" id="JBBHLL010000225">
    <property type="protein sequence ID" value="KAK7808997.1"/>
    <property type="molecule type" value="Genomic_DNA"/>
</dbReference>
<evidence type="ECO:0000256" key="6">
    <source>
        <dbReference type="SAM" id="Phobius"/>
    </source>
</evidence>
<dbReference type="Proteomes" id="UP001488838">
    <property type="component" value="Unassembled WGS sequence"/>
</dbReference>
<keyword evidence="4 6" id="KW-1133">Transmembrane helix</keyword>